<evidence type="ECO:0000256" key="2">
    <source>
        <dbReference type="ARBA" id="ARBA00023125"/>
    </source>
</evidence>
<evidence type="ECO:0000313" key="5">
    <source>
        <dbReference type="EMBL" id="HIU56828.1"/>
    </source>
</evidence>
<protein>
    <submittedName>
        <fullName evidence="5">Helix-turn-helix transcriptional regulator</fullName>
    </submittedName>
</protein>
<dbReference type="SUPFAM" id="SSF46689">
    <property type="entry name" value="Homeodomain-like"/>
    <property type="match status" value="2"/>
</dbReference>
<accession>A0A9D1SEN9</accession>
<feature type="domain" description="HTH araC/xylS-type" evidence="4">
    <location>
        <begin position="182"/>
        <end position="279"/>
    </location>
</feature>
<evidence type="ECO:0000313" key="6">
    <source>
        <dbReference type="Proteomes" id="UP000824109"/>
    </source>
</evidence>
<evidence type="ECO:0000259" key="4">
    <source>
        <dbReference type="PROSITE" id="PS01124"/>
    </source>
</evidence>
<dbReference type="SUPFAM" id="SSF51215">
    <property type="entry name" value="Regulatory protein AraC"/>
    <property type="match status" value="1"/>
</dbReference>
<dbReference type="GO" id="GO:0003700">
    <property type="term" value="F:DNA-binding transcription factor activity"/>
    <property type="evidence" value="ECO:0007669"/>
    <property type="project" value="InterPro"/>
</dbReference>
<evidence type="ECO:0000256" key="3">
    <source>
        <dbReference type="ARBA" id="ARBA00023163"/>
    </source>
</evidence>
<name>A0A9D1SEN9_9FIRM</name>
<dbReference type="Pfam" id="PF12833">
    <property type="entry name" value="HTH_18"/>
    <property type="match status" value="1"/>
</dbReference>
<dbReference type="SMART" id="SM00342">
    <property type="entry name" value="HTH_ARAC"/>
    <property type="match status" value="1"/>
</dbReference>
<dbReference type="InterPro" id="IPR018060">
    <property type="entry name" value="HTH_AraC"/>
</dbReference>
<dbReference type="InterPro" id="IPR037923">
    <property type="entry name" value="HTH-like"/>
</dbReference>
<evidence type="ECO:0000256" key="1">
    <source>
        <dbReference type="ARBA" id="ARBA00023015"/>
    </source>
</evidence>
<keyword evidence="1" id="KW-0805">Transcription regulation</keyword>
<dbReference type="Gene3D" id="1.10.10.60">
    <property type="entry name" value="Homeodomain-like"/>
    <property type="match status" value="2"/>
</dbReference>
<dbReference type="PROSITE" id="PS01124">
    <property type="entry name" value="HTH_ARAC_FAMILY_2"/>
    <property type="match status" value="1"/>
</dbReference>
<reference evidence="5" key="2">
    <citation type="journal article" date="2021" name="PeerJ">
        <title>Extensive microbial diversity within the chicken gut microbiome revealed by metagenomics and culture.</title>
        <authorList>
            <person name="Gilroy R."/>
            <person name="Ravi A."/>
            <person name="Getino M."/>
            <person name="Pursley I."/>
            <person name="Horton D.L."/>
            <person name="Alikhan N.F."/>
            <person name="Baker D."/>
            <person name="Gharbi K."/>
            <person name="Hall N."/>
            <person name="Watson M."/>
            <person name="Adriaenssens E.M."/>
            <person name="Foster-Nyarko E."/>
            <person name="Jarju S."/>
            <person name="Secka A."/>
            <person name="Antonio M."/>
            <person name="Oren A."/>
            <person name="Chaudhuri R.R."/>
            <person name="La Ragione R."/>
            <person name="Hildebrand F."/>
            <person name="Pallen M.J."/>
        </authorList>
    </citation>
    <scope>NUCLEOTIDE SEQUENCE</scope>
    <source>
        <strain evidence="5">USAMLcec3-3695</strain>
    </source>
</reference>
<reference evidence="5" key="1">
    <citation type="submission" date="2020-10" db="EMBL/GenBank/DDBJ databases">
        <authorList>
            <person name="Gilroy R."/>
        </authorList>
    </citation>
    <scope>NUCLEOTIDE SEQUENCE</scope>
    <source>
        <strain evidence="5">USAMLcec3-3695</strain>
    </source>
</reference>
<gene>
    <name evidence="5" type="ORF">IAA61_03320</name>
</gene>
<keyword evidence="2" id="KW-0238">DNA-binding</keyword>
<keyword evidence="3" id="KW-0804">Transcription</keyword>
<organism evidence="5 6">
    <name type="scientific">Candidatus Ornithomonoglobus merdipullorum</name>
    <dbReference type="NCBI Taxonomy" id="2840895"/>
    <lineage>
        <taxon>Bacteria</taxon>
        <taxon>Bacillati</taxon>
        <taxon>Bacillota</taxon>
        <taxon>Clostridia</taxon>
        <taxon>Candidatus Ornithomonoglobus</taxon>
    </lineage>
</organism>
<dbReference type="EMBL" id="DVNB01000033">
    <property type="protein sequence ID" value="HIU56828.1"/>
    <property type="molecule type" value="Genomic_DNA"/>
</dbReference>
<dbReference type="InterPro" id="IPR009057">
    <property type="entry name" value="Homeodomain-like_sf"/>
</dbReference>
<proteinExistence type="predicted"/>
<sequence length="290" mass="32550">MDTEKITLAELAPGSGLFVHHGGPRITDPFTVCDGYTAAYAAHSPGTLYLAGTGSVEAYENDVFLIPPGAVFRFLPIKGLRRMDVYYCYFSLDAVGKHITEILSEQFAHFRRLIDCSEKYIRAADTACRDIRDIFIRMIDEELSALPCSGEALSGFLRVLLVKLLRASESHAAANNHSRMTDEAVRYINKHMYEKISLAGIAGHLKLSPSLVCRRFKADTGMTTAQFINRVRTEKIKDILKNTSKPVEAIPEMFSCSPEHLKRMFKSLTGMSMTEYRGKYNYKSPARDDE</sequence>
<dbReference type="PANTHER" id="PTHR43280">
    <property type="entry name" value="ARAC-FAMILY TRANSCRIPTIONAL REGULATOR"/>
    <property type="match status" value="1"/>
</dbReference>
<dbReference type="GO" id="GO:0043565">
    <property type="term" value="F:sequence-specific DNA binding"/>
    <property type="evidence" value="ECO:0007669"/>
    <property type="project" value="InterPro"/>
</dbReference>
<dbReference type="PANTHER" id="PTHR43280:SF2">
    <property type="entry name" value="HTH-TYPE TRANSCRIPTIONAL REGULATOR EXSA"/>
    <property type="match status" value="1"/>
</dbReference>
<dbReference type="AlphaFoldDB" id="A0A9D1SEN9"/>
<dbReference type="Proteomes" id="UP000824109">
    <property type="component" value="Unassembled WGS sequence"/>
</dbReference>
<comment type="caution">
    <text evidence="5">The sequence shown here is derived from an EMBL/GenBank/DDBJ whole genome shotgun (WGS) entry which is preliminary data.</text>
</comment>